<feature type="transmembrane region" description="Helical" evidence="2">
    <location>
        <begin position="21"/>
        <end position="45"/>
    </location>
</feature>
<dbReference type="RefSeq" id="WP_378282915.1">
    <property type="nucleotide sequence ID" value="NZ_JBHSON010000021.1"/>
</dbReference>
<gene>
    <name evidence="3" type="ORF">ACFPZN_16840</name>
</gene>
<feature type="transmembrane region" description="Helical" evidence="2">
    <location>
        <begin position="88"/>
        <end position="107"/>
    </location>
</feature>
<evidence type="ECO:0000256" key="1">
    <source>
        <dbReference type="SAM" id="MobiDB-lite"/>
    </source>
</evidence>
<dbReference type="InterPro" id="IPR045713">
    <property type="entry name" value="DUF6069"/>
</dbReference>
<evidence type="ECO:0000313" key="4">
    <source>
        <dbReference type="Proteomes" id="UP001596074"/>
    </source>
</evidence>
<dbReference type="Proteomes" id="UP001596074">
    <property type="component" value="Unassembled WGS sequence"/>
</dbReference>
<feature type="region of interest" description="Disordered" evidence="1">
    <location>
        <begin position="139"/>
        <end position="187"/>
    </location>
</feature>
<feature type="transmembrane region" description="Helical" evidence="2">
    <location>
        <begin position="113"/>
        <end position="133"/>
    </location>
</feature>
<comment type="caution">
    <text evidence="3">The sequence shown here is derived from an EMBL/GenBank/DDBJ whole genome shotgun (WGS) entry which is preliminary data.</text>
</comment>
<accession>A0ABW0ZWL7</accession>
<evidence type="ECO:0000313" key="3">
    <source>
        <dbReference type="EMBL" id="MFC5747296.1"/>
    </source>
</evidence>
<sequence length="187" mass="19271">MSHTRTSAARTTARRPLQPARVLAATAAALVIDLLLLWIGTAAGASLDIEAPYDLNAAMVALGTVVPMLAGAAIVWLLARWFPAFPRWAAWAGPAVALVSAAMPFAVSADAATALALAAMHLVVGIAWPAALLPGAQPGREHRHVLNPGSSRGAPRRQAANPRSRCSGSGKPLNARDALPRCGTPDS</sequence>
<dbReference type="Pfam" id="PF19545">
    <property type="entry name" value="DUF6069"/>
    <property type="match status" value="1"/>
</dbReference>
<proteinExistence type="predicted"/>
<evidence type="ECO:0000256" key="2">
    <source>
        <dbReference type="SAM" id="Phobius"/>
    </source>
</evidence>
<keyword evidence="2" id="KW-0812">Transmembrane</keyword>
<keyword evidence="4" id="KW-1185">Reference proteome</keyword>
<feature type="transmembrane region" description="Helical" evidence="2">
    <location>
        <begin position="57"/>
        <end position="79"/>
    </location>
</feature>
<keyword evidence="2" id="KW-1133">Transmembrane helix</keyword>
<organism evidence="3 4">
    <name type="scientific">Actinomadura rugatobispora</name>
    <dbReference type="NCBI Taxonomy" id="1994"/>
    <lineage>
        <taxon>Bacteria</taxon>
        <taxon>Bacillati</taxon>
        <taxon>Actinomycetota</taxon>
        <taxon>Actinomycetes</taxon>
        <taxon>Streptosporangiales</taxon>
        <taxon>Thermomonosporaceae</taxon>
        <taxon>Actinomadura</taxon>
    </lineage>
</organism>
<dbReference type="EMBL" id="JBHSON010000021">
    <property type="protein sequence ID" value="MFC5747296.1"/>
    <property type="molecule type" value="Genomic_DNA"/>
</dbReference>
<reference evidence="4" key="1">
    <citation type="journal article" date="2019" name="Int. J. Syst. Evol. Microbiol.">
        <title>The Global Catalogue of Microorganisms (GCM) 10K type strain sequencing project: providing services to taxonomists for standard genome sequencing and annotation.</title>
        <authorList>
            <consortium name="The Broad Institute Genomics Platform"/>
            <consortium name="The Broad Institute Genome Sequencing Center for Infectious Disease"/>
            <person name="Wu L."/>
            <person name="Ma J."/>
        </authorList>
    </citation>
    <scope>NUCLEOTIDE SEQUENCE [LARGE SCALE GENOMIC DNA]</scope>
    <source>
        <strain evidence="4">KCTC 42087</strain>
    </source>
</reference>
<keyword evidence="2" id="KW-0472">Membrane</keyword>
<protein>
    <submittedName>
        <fullName evidence="3">DUF6069 family protein</fullName>
    </submittedName>
</protein>
<name>A0ABW0ZWL7_9ACTN</name>